<dbReference type="InterPro" id="IPR051207">
    <property type="entry name" value="ComplexI_NDUFA9_subunit"/>
</dbReference>
<dbReference type="SUPFAM" id="SSF51735">
    <property type="entry name" value="NAD(P)-binding Rossmann-fold domains"/>
    <property type="match status" value="1"/>
</dbReference>
<gene>
    <name evidence="3" type="ORF">ENJ42_03480</name>
</gene>
<organism evidence="3">
    <name type="scientific">Hellea balneolensis</name>
    <dbReference type="NCBI Taxonomy" id="287478"/>
    <lineage>
        <taxon>Bacteria</taxon>
        <taxon>Pseudomonadati</taxon>
        <taxon>Pseudomonadota</taxon>
        <taxon>Alphaproteobacteria</taxon>
        <taxon>Maricaulales</taxon>
        <taxon>Robiginitomaculaceae</taxon>
        <taxon>Hellea</taxon>
    </lineage>
</organism>
<evidence type="ECO:0000256" key="1">
    <source>
        <dbReference type="SAM" id="Phobius"/>
    </source>
</evidence>
<comment type="caution">
    <text evidence="3">The sequence shown here is derived from an EMBL/GenBank/DDBJ whole genome shotgun (WGS) entry which is preliminary data.</text>
</comment>
<keyword evidence="1" id="KW-1133">Transmembrane helix</keyword>
<dbReference type="EMBL" id="DRMJ01000170">
    <property type="protein sequence ID" value="HHL42657.1"/>
    <property type="molecule type" value="Genomic_DNA"/>
</dbReference>
<dbReference type="InterPro" id="IPR036291">
    <property type="entry name" value="NAD(P)-bd_dom_sf"/>
</dbReference>
<keyword evidence="1" id="KW-0472">Membrane</keyword>
<keyword evidence="1" id="KW-0812">Transmembrane</keyword>
<reference evidence="3" key="1">
    <citation type="journal article" date="2020" name="mSystems">
        <title>Genome- and Community-Level Interaction Insights into Carbon Utilization and Element Cycling Functions of Hydrothermarchaeota in Hydrothermal Sediment.</title>
        <authorList>
            <person name="Zhou Z."/>
            <person name="Liu Y."/>
            <person name="Xu W."/>
            <person name="Pan J."/>
            <person name="Luo Z.H."/>
            <person name="Li M."/>
        </authorList>
    </citation>
    <scope>NUCLEOTIDE SEQUENCE [LARGE SCALE GENOMIC DNA]</scope>
    <source>
        <strain evidence="3">HyVt-485</strain>
    </source>
</reference>
<dbReference type="PANTHER" id="PTHR12126:SF11">
    <property type="entry name" value="NADH DEHYDROGENASE [UBIQUINONE] 1 ALPHA SUBCOMPLEX SUBUNIT 9, MITOCHONDRIAL"/>
    <property type="match status" value="1"/>
</dbReference>
<dbReference type="InterPro" id="IPR001509">
    <property type="entry name" value="Epimerase_deHydtase"/>
</dbReference>
<proteinExistence type="predicted"/>
<dbReference type="Pfam" id="PF01370">
    <property type="entry name" value="Epimerase"/>
    <property type="match status" value="1"/>
</dbReference>
<evidence type="ECO:0000313" key="3">
    <source>
        <dbReference type="EMBL" id="HHL42657.1"/>
    </source>
</evidence>
<dbReference type="FunFam" id="3.40.50.720:FF:000702">
    <property type="entry name" value="NADH dehydrogenase (Ubiquinone)"/>
    <property type="match status" value="1"/>
</dbReference>
<protein>
    <submittedName>
        <fullName evidence="3">Complex I NDUFA9 subunit family protein</fullName>
    </submittedName>
</protein>
<dbReference type="PANTHER" id="PTHR12126">
    <property type="entry name" value="NADH-UBIQUINONE OXIDOREDUCTASE 39 KDA SUBUNIT-RELATED"/>
    <property type="match status" value="1"/>
</dbReference>
<dbReference type="Gene3D" id="3.40.50.720">
    <property type="entry name" value="NAD(P)-binding Rossmann-like Domain"/>
    <property type="match status" value="1"/>
</dbReference>
<sequence>MHKGIVTIFGADGFLGHHVVRAAVKDGWRVRAVVRRPHTTPELRVIGSVGQVQIVQGNIRYPQSISTALEGVDAVINLVGILHKSGDNTFDSVHHEGAKNIGEAATTAGITNVVHVSALGADTESNSKYLASKAHGEIALHAVCPSADIMRPSVLFGKGDGFFTKFARLATLSPIMPLIYSGKTRFQPVYVGDVAKAIAARIREGSTGQIYELGGPNTYSMKELMKFVLNAVDRRRPLLPVPWPALWVMGFFYEFWAAIPLVNLLIKPMITRDQLRALRTDNVVSGQYPGLEALGIDGKTIEAIVPPSLIAYRKYGQFHDIITE</sequence>
<dbReference type="CDD" id="cd05271">
    <property type="entry name" value="NDUFA9_like_SDR_a"/>
    <property type="match status" value="1"/>
</dbReference>
<feature type="transmembrane region" description="Helical" evidence="1">
    <location>
        <begin position="245"/>
        <end position="266"/>
    </location>
</feature>
<dbReference type="AlphaFoldDB" id="A0A7C5LS74"/>
<dbReference type="GO" id="GO:0044877">
    <property type="term" value="F:protein-containing complex binding"/>
    <property type="evidence" value="ECO:0007669"/>
    <property type="project" value="TreeGrafter"/>
</dbReference>
<name>A0A7C5LS74_9PROT</name>
<evidence type="ECO:0000259" key="2">
    <source>
        <dbReference type="Pfam" id="PF01370"/>
    </source>
</evidence>
<accession>A0A7C5LS74</accession>
<dbReference type="Proteomes" id="UP000885830">
    <property type="component" value="Unassembled WGS sequence"/>
</dbReference>
<feature type="domain" description="NAD-dependent epimerase/dehydratase" evidence="2">
    <location>
        <begin position="6"/>
        <end position="214"/>
    </location>
</feature>